<reference evidence="1 2" key="1">
    <citation type="submission" date="2018-06" db="EMBL/GenBank/DDBJ databases">
        <title>Genomic Encyclopedia of Type Strains, Phase IV (KMG-IV): sequencing the most valuable type-strain genomes for metagenomic binning, comparative biology and taxonomic classification.</title>
        <authorList>
            <person name="Goeker M."/>
        </authorList>
    </citation>
    <scope>NUCLEOTIDE SEQUENCE [LARGE SCALE GENOMIC DNA]</scope>
    <source>
        <strain evidence="1 2">DSM 25520</strain>
    </source>
</reference>
<keyword evidence="2" id="KW-1185">Reference proteome</keyword>
<evidence type="ECO:0000313" key="1">
    <source>
        <dbReference type="EMBL" id="RBP36834.1"/>
    </source>
</evidence>
<dbReference type="RefSeq" id="WP_113934491.1">
    <property type="nucleotide sequence ID" value="NZ_JACCEU010000003.1"/>
</dbReference>
<comment type="caution">
    <text evidence="1">The sequence shown here is derived from an EMBL/GenBank/DDBJ whole genome shotgun (WGS) entry which is preliminary data.</text>
</comment>
<name>A0A366H619_9BURK</name>
<protein>
    <submittedName>
        <fullName evidence="1">Uncharacterized protein</fullName>
    </submittedName>
</protein>
<dbReference type="Proteomes" id="UP000253628">
    <property type="component" value="Unassembled WGS sequence"/>
</dbReference>
<proteinExistence type="predicted"/>
<gene>
    <name evidence="1" type="ORF">DFR37_111142</name>
</gene>
<dbReference type="AlphaFoldDB" id="A0A366H619"/>
<sequence length="224" mass="25435">MEQEKPVDISVLLSVSFVDWADRLDATYNEVVLLSLGIDPDVVAAIDQSADLSSFTHDYEDGPGEKNLFHFGSQHDEYCRRLAAIEDAVRHGVLRSVDVARVKRVRIVDFVAWAQKRDWPLPSELVGLANGHDAMLAEAISNAVNSQVPVEVRAVRRRSAATQQRRQKYFDLANEMWADRPSASKSDVARWVERRVRNTPQARTVKTIRNILFAESDSPFYRKK</sequence>
<dbReference type="EMBL" id="QNRQ01000011">
    <property type="protein sequence ID" value="RBP36834.1"/>
    <property type="molecule type" value="Genomic_DNA"/>
</dbReference>
<organism evidence="1 2">
    <name type="scientific">Eoetvoesiella caeni</name>
    <dbReference type="NCBI Taxonomy" id="645616"/>
    <lineage>
        <taxon>Bacteria</taxon>
        <taxon>Pseudomonadati</taxon>
        <taxon>Pseudomonadota</taxon>
        <taxon>Betaproteobacteria</taxon>
        <taxon>Burkholderiales</taxon>
        <taxon>Alcaligenaceae</taxon>
        <taxon>Eoetvoesiella</taxon>
    </lineage>
</organism>
<accession>A0A366H619</accession>
<evidence type="ECO:0000313" key="2">
    <source>
        <dbReference type="Proteomes" id="UP000253628"/>
    </source>
</evidence>